<feature type="coiled-coil region" evidence="1">
    <location>
        <begin position="399"/>
        <end position="440"/>
    </location>
</feature>
<reference evidence="3 4" key="1">
    <citation type="submission" date="2015-12" db="EMBL/GenBank/DDBJ databases">
        <title>The genome of Folsomia candida.</title>
        <authorList>
            <person name="Faddeeva A."/>
            <person name="Derks M.F."/>
            <person name="Anvar Y."/>
            <person name="Smit S."/>
            <person name="Van Straalen N."/>
            <person name="Roelofs D."/>
        </authorList>
    </citation>
    <scope>NUCLEOTIDE SEQUENCE [LARGE SCALE GENOMIC DNA]</scope>
    <source>
        <strain evidence="3 4">VU population</strain>
        <tissue evidence="3">Whole body</tissue>
    </source>
</reference>
<dbReference type="STRING" id="158441.A0A226DMF3"/>
<evidence type="ECO:0000313" key="3">
    <source>
        <dbReference type="EMBL" id="OXA45837.1"/>
    </source>
</evidence>
<dbReference type="OrthoDB" id="5583482at2759"/>
<keyword evidence="4" id="KW-1185">Reference proteome</keyword>
<name>A0A226DMF3_FOLCA</name>
<organism evidence="3 4">
    <name type="scientific">Folsomia candida</name>
    <name type="common">Springtail</name>
    <dbReference type="NCBI Taxonomy" id="158441"/>
    <lineage>
        <taxon>Eukaryota</taxon>
        <taxon>Metazoa</taxon>
        <taxon>Ecdysozoa</taxon>
        <taxon>Arthropoda</taxon>
        <taxon>Hexapoda</taxon>
        <taxon>Collembola</taxon>
        <taxon>Entomobryomorpha</taxon>
        <taxon>Isotomoidea</taxon>
        <taxon>Isotomidae</taxon>
        <taxon>Proisotominae</taxon>
        <taxon>Folsomia</taxon>
    </lineage>
</organism>
<feature type="compositionally biased region" description="Polar residues" evidence="2">
    <location>
        <begin position="543"/>
        <end position="553"/>
    </location>
</feature>
<sequence>MEELSLDEESHHHLLNEKLFTLAEISDDENETTPPEEEVSAAFIHSPNQTTISPMMADSPSTTPSSLTPCVKCQKTEESVELRVAQVKAQLETEITRMKKEVESATKTKESVVMKYATGEMELLKLKKSIENSDKLIKQFNNDIEIANRKHKMLSSERERLSLMIDAKVHDIEDLQKEINRLHQDIQSRDFKFTWTQNKLREESEAHNATRQTLEAKIAEIENELKVLKESTSSSVSNGELTSNCEYKKDAGDDTETCEIVTINGQESSNSKLTSSPSGAESVIDSLREKNAQLLEENKSLSCSIAILEQERLQVEASMGRLQESNSEHLHQIAVLQSDLAATECLKVQLQKEKELVKVLENECEGLRQAHVDVLNDMSVCRSKEAELLAYTQQVTEKNVALQSKLSSIEAKSDVLKDENERLRQHGDKLEGDIRDLQQIMTNESKYQLEEKQMIENDVNTSKVIITQLQQQLDEARGEIGLLNRKLNSSVRELSKELSVVRKQVKDGHPGSDGLSQSSRTSSSSSLTNGDCSSQEKLKQEDTTACNGSTSAPAAQPLPFSTEDQDQECPVIPDQQVLIERIVKLQRMLAKKQDKLEFLQEHVKQLVESLQKKSKIIQGYAMSQDIDALSSNLAEKNRAEVLKHKGIMASVYGSKPADDAMTLDLSLEINRKLQVVLEDTLLRNITLKDSLNTLGKEISKLTDSNNELHNQVLQLAK</sequence>
<dbReference type="GO" id="GO:0005802">
    <property type="term" value="C:trans-Golgi network"/>
    <property type="evidence" value="ECO:0007669"/>
    <property type="project" value="TreeGrafter"/>
</dbReference>
<dbReference type="OMA" id="KYGNGVM"/>
<dbReference type="Proteomes" id="UP000198287">
    <property type="component" value="Unassembled WGS sequence"/>
</dbReference>
<protein>
    <submittedName>
        <fullName evidence="3">GRIP1-associated protein 1</fullName>
    </submittedName>
</protein>
<feature type="coiled-coil region" evidence="1">
    <location>
        <begin position="582"/>
        <end position="609"/>
    </location>
</feature>
<feature type="compositionally biased region" description="Low complexity" evidence="2">
    <location>
        <begin position="512"/>
        <end position="533"/>
    </location>
</feature>
<dbReference type="Gene3D" id="1.10.287.1490">
    <property type="match status" value="1"/>
</dbReference>
<feature type="region of interest" description="Disordered" evidence="2">
    <location>
        <begin position="502"/>
        <end position="567"/>
    </location>
</feature>
<dbReference type="GO" id="GO:0099518">
    <property type="term" value="P:vesicle cytoskeletal trafficking"/>
    <property type="evidence" value="ECO:0007669"/>
    <property type="project" value="TreeGrafter"/>
</dbReference>
<dbReference type="EMBL" id="LNIX01000017">
    <property type="protein sequence ID" value="OXA45837.1"/>
    <property type="molecule type" value="Genomic_DNA"/>
</dbReference>
<feature type="coiled-coil region" evidence="1">
    <location>
        <begin position="284"/>
        <end position="370"/>
    </location>
</feature>
<proteinExistence type="predicted"/>
<dbReference type="PANTHER" id="PTHR18911">
    <property type="entry name" value="CTCL TUMOR ANTIGEN HD-CL-01"/>
    <property type="match status" value="1"/>
</dbReference>
<dbReference type="GO" id="GO:0031267">
    <property type="term" value="F:small GTPase binding"/>
    <property type="evidence" value="ECO:0007669"/>
    <property type="project" value="TreeGrafter"/>
</dbReference>
<gene>
    <name evidence="3" type="ORF">Fcan01_19724</name>
</gene>
<evidence type="ECO:0000256" key="2">
    <source>
        <dbReference type="SAM" id="MobiDB-lite"/>
    </source>
</evidence>
<dbReference type="InterPro" id="IPR038830">
    <property type="entry name" value="CCDC186"/>
</dbReference>
<evidence type="ECO:0000313" key="4">
    <source>
        <dbReference type="Proteomes" id="UP000198287"/>
    </source>
</evidence>
<evidence type="ECO:0000256" key="1">
    <source>
        <dbReference type="SAM" id="Coils"/>
    </source>
</evidence>
<dbReference type="AlphaFoldDB" id="A0A226DMF3"/>
<accession>A0A226DMF3</accession>
<feature type="coiled-coil region" evidence="1">
    <location>
        <begin position="88"/>
        <end position="231"/>
    </location>
</feature>
<dbReference type="PANTHER" id="PTHR18911:SF5">
    <property type="entry name" value="COILED-COIL DOMAIN-CONTAINING PROTEIN 186"/>
    <property type="match status" value="1"/>
</dbReference>
<comment type="caution">
    <text evidence="3">The sequence shown here is derived from an EMBL/GenBank/DDBJ whole genome shotgun (WGS) entry which is preliminary data.</text>
</comment>
<keyword evidence="1" id="KW-0175">Coiled coil</keyword>